<gene>
    <name evidence="2" type="ORF">GARC_2006</name>
</gene>
<dbReference type="PANTHER" id="PTHR33645">
    <property type="entry name" value="AMINOPEPTIDASE (DUF3754)"/>
    <property type="match status" value="1"/>
</dbReference>
<dbReference type="eggNOG" id="ENOG502Z7SK">
    <property type="taxonomic scope" value="Bacteria"/>
</dbReference>
<evidence type="ECO:0008006" key="4">
    <source>
        <dbReference type="Google" id="ProtNLM"/>
    </source>
</evidence>
<dbReference type="PANTHER" id="PTHR33645:SF11">
    <property type="entry name" value="AMINOPEPTIDASE (DUF3754)"/>
    <property type="match status" value="1"/>
</dbReference>
<keyword evidence="1" id="KW-0472">Membrane</keyword>
<dbReference type="Proteomes" id="UP000006327">
    <property type="component" value="Unassembled WGS sequence"/>
</dbReference>
<evidence type="ECO:0000313" key="2">
    <source>
        <dbReference type="EMBL" id="GAC18973.1"/>
    </source>
</evidence>
<dbReference type="STRING" id="493475.GARC_2006"/>
<keyword evidence="1" id="KW-1133">Transmembrane helix</keyword>
<sequence>MKPSIKKDRFIPLRKTDLIQACLDDGQLSGEQLSPFKTLCQQIVSTLHFEYHQILEELKDSYAPFDLNSDTLTVTKLTDDILQAKQSSFTSRFTQVLNAANFEKVTDQDLQEALQEESLFKVRLAVEFEDFEDVVFYRRGEYQQTETISKFWGLRKQKITFTNYDKVAVYIKFKDADYFSQTKSKKLKFKQGIADPGSTIIKLFQNVPKADLEMLFPNSQVRMRTIDKAIIGGSALVGGAVVLVTKLGASLLVLAGLFSYWLGLTNQEVTINTQQLIALGVGAGVLGGFIFKEWSKFKNRKLRFMKALADNLYFKNLDNNSGVFHHLIDSAEEEECKEAILAYYFLVVQGASMTSEQLDNKIEQWFAVHFDFQIDFEIADALAKLQRFGIIKSADGKYTALPIKVAQSQLDAQWDGIFNFSNAPLPE</sequence>
<dbReference type="AlphaFoldDB" id="K6YQQ9"/>
<comment type="caution">
    <text evidence="2">The sequence shown here is derived from an EMBL/GenBank/DDBJ whole genome shotgun (WGS) entry which is preliminary data.</text>
</comment>
<feature type="transmembrane region" description="Helical" evidence="1">
    <location>
        <begin position="229"/>
        <end position="262"/>
    </location>
</feature>
<name>K6YQQ9_9ALTE</name>
<evidence type="ECO:0000256" key="1">
    <source>
        <dbReference type="SAM" id="Phobius"/>
    </source>
</evidence>
<keyword evidence="1" id="KW-0812">Transmembrane</keyword>
<dbReference type="EMBL" id="BAEO01000027">
    <property type="protein sequence ID" value="GAC18973.1"/>
    <property type="molecule type" value="Genomic_DNA"/>
</dbReference>
<reference evidence="2 3" key="1">
    <citation type="journal article" date="2017" name="Antonie Van Leeuwenhoek">
        <title>Rhizobium rhizosphaerae sp. nov., a novel species isolated from rice rhizosphere.</title>
        <authorList>
            <person name="Zhao J.J."/>
            <person name="Zhang J."/>
            <person name="Zhang R.J."/>
            <person name="Zhang C.W."/>
            <person name="Yin H.Q."/>
            <person name="Zhang X.X."/>
        </authorList>
    </citation>
    <scope>NUCLEOTIDE SEQUENCE [LARGE SCALE GENOMIC DNA]</scope>
    <source>
        <strain evidence="2 3">BSs20135</strain>
    </source>
</reference>
<keyword evidence="3" id="KW-1185">Reference proteome</keyword>
<dbReference type="InterPro" id="IPR022227">
    <property type="entry name" value="DUF3754"/>
</dbReference>
<evidence type="ECO:0000313" key="3">
    <source>
        <dbReference type="Proteomes" id="UP000006327"/>
    </source>
</evidence>
<protein>
    <recommendedName>
        <fullName evidence="4">DUF3754 domain-containing protein</fullName>
    </recommendedName>
</protein>
<dbReference type="RefSeq" id="WP_007619319.1">
    <property type="nucleotide sequence ID" value="NZ_BAEO01000027.1"/>
</dbReference>
<accession>K6YQQ9</accession>
<proteinExistence type="predicted"/>
<organism evidence="2 3">
    <name type="scientific">Paraglaciecola arctica BSs20135</name>
    <dbReference type="NCBI Taxonomy" id="493475"/>
    <lineage>
        <taxon>Bacteria</taxon>
        <taxon>Pseudomonadati</taxon>
        <taxon>Pseudomonadota</taxon>
        <taxon>Gammaproteobacteria</taxon>
        <taxon>Alteromonadales</taxon>
        <taxon>Alteromonadaceae</taxon>
        <taxon>Paraglaciecola</taxon>
    </lineage>
</organism>
<feature type="transmembrane region" description="Helical" evidence="1">
    <location>
        <begin position="274"/>
        <end position="291"/>
    </location>
</feature>
<dbReference type="Pfam" id="PF12576">
    <property type="entry name" value="DUF3754"/>
    <property type="match status" value="1"/>
</dbReference>